<protein>
    <submittedName>
        <fullName evidence="1">Thiamine biosynthesis lipoprotein</fullName>
    </submittedName>
</protein>
<sequence length="294" mass="30665">MIATATLSGLDTDITVSVTEPQSLNAAIHLIDGMAHALDRSVNRGRPDAEIRLLDVADGRPVLVGALLHQVIVAALYQADLTDGANRAVRRSAVPDYRHLPAMEFTTGGVRPVTVRTVAQMPIWLRPQAGPTGRVTVPIDVRLELLPTARAFLVDNGARLVAGRLGCGVRVAIGPAGDTVVATAGNPPLGGWHSPIAHRDIELPVGAGLATVRESDLRAAPVGPFDPRPHAAFREVTVLADDPGTAWALGLAAQQSADPVALLTDEVRAARFVSADGAEQLIGSWPVSPTLAAA</sequence>
<dbReference type="SUPFAM" id="SSF143631">
    <property type="entry name" value="ApbE-like"/>
    <property type="match status" value="1"/>
</dbReference>
<dbReference type="InterPro" id="IPR003374">
    <property type="entry name" value="ApbE-like_sf"/>
</dbReference>
<proteinExistence type="predicted"/>
<dbReference type="AlphaFoldDB" id="A0A1N7F131"/>
<dbReference type="Proteomes" id="UP000186218">
    <property type="component" value="Unassembled WGS sequence"/>
</dbReference>
<accession>A0A1N7F131</accession>
<dbReference type="EMBL" id="FTNT01000004">
    <property type="protein sequence ID" value="SIR93942.1"/>
    <property type="molecule type" value="Genomic_DNA"/>
</dbReference>
<dbReference type="OrthoDB" id="9778595at2"/>
<evidence type="ECO:0000313" key="1">
    <source>
        <dbReference type="EMBL" id="SIR93942.1"/>
    </source>
</evidence>
<dbReference type="STRING" id="1344003.SAMN05445060_1703"/>
<organism evidence="1 2">
    <name type="scientific">Williamsia sterculiae</name>
    <dbReference type="NCBI Taxonomy" id="1344003"/>
    <lineage>
        <taxon>Bacteria</taxon>
        <taxon>Bacillati</taxon>
        <taxon>Actinomycetota</taxon>
        <taxon>Actinomycetes</taxon>
        <taxon>Mycobacteriales</taxon>
        <taxon>Nocardiaceae</taxon>
        <taxon>Williamsia</taxon>
    </lineage>
</organism>
<gene>
    <name evidence="1" type="ORF">SAMN05445060_1703</name>
</gene>
<name>A0A1N7F131_9NOCA</name>
<keyword evidence="1" id="KW-0449">Lipoprotein</keyword>
<dbReference type="RefSeq" id="WP_076478505.1">
    <property type="nucleotide sequence ID" value="NZ_FTNT01000004.1"/>
</dbReference>
<evidence type="ECO:0000313" key="2">
    <source>
        <dbReference type="Proteomes" id="UP000186218"/>
    </source>
</evidence>
<reference evidence="1 2" key="1">
    <citation type="submission" date="2017-01" db="EMBL/GenBank/DDBJ databases">
        <authorList>
            <person name="Mah S.A."/>
            <person name="Swanson W.J."/>
            <person name="Moy G.W."/>
            <person name="Vacquier V.D."/>
        </authorList>
    </citation>
    <scope>NUCLEOTIDE SEQUENCE [LARGE SCALE GENOMIC DNA]</scope>
    <source>
        <strain evidence="1 2">CPCC 203464</strain>
    </source>
</reference>
<keyword evidence="2" id="KW-1185">Reference proteome</keyword>
<dbReference type="Gene3D" id="3.10.520.10">
    <property type="entry name" value="ApbE-like domains"/>
    <property type="match status" value="1"/>
</dbReference>